<dbReference type="STRING" id="395965.Msil_0095"/>
<dbReference type="EC" id="3.4.-.-" evidence="8"/>
<evidence type="ECO:0000256" key="3">
    <source>
        <dbReference type="ARBA" id="ARBA00022763"/>
    </source>
</evidence>
<evidence type="ECO:0000256" key="5">
    <source>
        <dbReference type="ARBA" id="ARBA00023124"/>
    </source>
</evidence>
<keyword evidence="3" id="KW-0227">DNA damage</keyword>
<comment type="similarity">
    <text evidence="1 8">Belongs to the SOS response-associated peptidase family.</text>
</comment>
<feature type="region of interest" description="Disordered" evidence="9">
    <location>
        <begin position="222"/>
        <end position="250"/>
    </location>
</feature>
<dbReference type="PANTHER" id="PTHR13604:SF0">
    <property type="entry name" value="ABASIC SITE PROCESSING PROTEIN HMCES"/>
    <property type="match status" value="1"/>
</dbReference>
<evidence type="ECO:0000256" key="7">
    <source>
        <dbReference type="ARBA" id="ARBA00023239"/>
    </source>
</evidence>
<keyword evidence="6" id="KW-0238">DNA-binding</keyword>
<dbReference type="AlphaFoldDB" id="B8EL82"/>
<dbReference type="Gene3D" id="3.90.1680.10">
    <property type="entry name" value="SOS response associated peptidase-like"/>
    <property type="match status" value="1"/>
</dbReference>
<evidence type="ECO:0000256" key="8">
    <source>
        <dbReference type="RuleBase" id="RU364100"/>
    </source>
</evidence>
<dbReference type="GO" id="GO:0016829">
    <property type="term" value="F:lyase activity"/>
    <property type="evidence" value="ECO:0007669"/>
    <property type="project" value="UniProtKB-KW"/>
</dbReference>
<dbReference type="OrthoDB" id="9782620at2"/>
<evidence type="ECO:0000313" key="10">
    <source>
        <dbReference type="EMBL" id="ACK49077.1"/>
    </source>
</evidence>
<evidence type="ECO:0000313" key="11">
    <source>
        <dbReference type="Proteomes" id="UP000002257"/>
    </source>
</evidence>
<dbReference type="Pfam" id="PF02586">
    <property type="entry name" value="SRAP"/>
    <property type="match status" value="1"/>
</dbReference>
<dbReference type="RefSeq" id="WP_012589147.1">
    <property type="nucleotide sequence ID" value="NC_011666.1"/>
</dbReference>
<reference evidence="10 11" key="1">
    <citation type="journal article" date="2010" name="J. Bacteriol.">
        <title>Complete genome sequence of the aerobic facultative methanotroph Methylocella silvestris BL2.</title>
        <authorList>
            <person name="Chen Y."/>
            <person name="Crombie A."/>
            <person name="Rahman M.T."/>
            <person name="Dedysh S.N."/>
            <person name="Liesack W."/>
            <person name="Stott M.B."/>
            <person name="Alam M."/>
            <person name="Theisen A.R."/>
            <person name="Murrell J.C."/>
            <person name="Dunfield P.F."/>
        </authorList>
    </citation>
    <scope>NUCLEOTIDE SEQUENCE [LARGE SCALE GENOMIC DNA]</scope>
    <source>
        <strain evidence="11">DSM 15510 / CIP 108128 / LMG 27833 / NCIMB 13906 / BL2</strain>
    </source>
</reference>
<dbReference type="InterPro" id="IPR003738">
    <property type="entry name" value="SRAP"/>
</dbReference>
<dbReference type="GO" id="GO:0003697">
    <property type="term" value="F:single-stranded DNA binding"/>
    <property type="evidence" value="ECO:0007669"/>
    <property type="project" value="InterPro"/>
</dbReference>
<dbReference type="eggNOG" id="COG2135">
    <property type="taxonomic scope" value="Bacteria"/>
</dbReference>
<dbReference type="PANTHER" id="PTHR13604">
    <property type="entry name" value="DC12-RELATED"/>
    <property type="match status" value="1"/>
</dbReference>
<gene>
    <name evidence="10" type="ordered locus">Msil_0095</name>
</gene>
<dbReference type="InterPro" id="IPR036590">
    <property type="entry name" value="SRAP-like"/>
</dbReference>
<evidence type="ECO:0000256" key="2">
    <source>
        <dbReference type="ARBA" id="ARBA00022670"/>
    </source>
</evidence>
<dbReference type="EMBL" id="CP001280">
    <property type="protein sequence ID" value="ACK49077.1"/>
    <property type="molecule type" value="Genomic_DNA"/>
</dbReference>
<accession>B8EL82</accession>
<dbReference type="HOGENOM" id="CLU_035990_6_2_5"/>
<keyword evidence="2 8" id="KW-0645">Protease</keyword>
<sequence>MCGRFAMTSPPEATRRFFGYLEQPNFPPRYNIAPTQPVPIVRGRFDADHRLERCFDLVRWEFLPRFAKDPRNFPLIINARAETLLEKPSFAAAFRRRRCLFIADAFYEWRREAGSRGRGARPYLFRRADGAPLALGGIWESWCGPNGEELDTACIITTAANGSTAAIHDRLPAIIARESFETWLCPDEATTEAALSQLRPPENDALEFFAIGPEVNKAANDYKELQEPVAGAAPPSAPAQQDDPPQQLLF</sequence>
<dbReference type="GO" id="GO:0106300">
    <property type="term" value="P:protein-DNA covalent cross-linking repair"/>
    <property type="evidence" value="ECO:0007669"/>
    <property type="project" value="InterPro"/>
</dbReference>
<feature type="compositionally biased region" description="Low complexity" evidence="9">
    <location>
        <begin position="232"/>
        <end position="250"/>
    </location>
</feature>
<dbReference type="GO" id="GO:0006508">
    <property type="term" value="P:proteolysis"/>
    <property type="evidence" value="ECO:0007669"/>
    <property type="project" value="UniProtKB-KW"/>
</dbReference>
<evidence type="ECO:0000256" key="9">
    <source>
        <dbReference type="SAM" id="MobiDB-lite"/>
    </source>
</evidence>
<keyword evidence="5" id="KW-0190">Covalent protein-DNA linkage</keyword>
<evidence type="ECO:0000256" key="4">
    <source>
        <dbReference type="ARBA" id="ARBA00022801"/>
    </source>
</evidence>
<name>B8EL82_METSB</name>
<evidence type="ECO:0000256" key="6">
    <source>
        <dbReference type="ARBA" id="ARBA00023125"/>
    </source>
</evidence>
<evidence type="ECO:0000256" key="1">
    <source>
        <dbReference type="ARBA" id="ARBA00008136"/>
    </source>
</evidence>
<dbReference type="SUPFAM" id="SSF143081">
    <property type="entry name" value="BB1717-like"/>
    <property type="match status" value="1"/>
</dbReference>
<keyword evidence="7" id="KW-0456">Lyase</keyword>
<dbReference type="KEGG" id="msl:Msil_0095"/>
<keyword evidence="4 8" id="KW-0378">Hydrolase</keyword>
<organism evidence="10 11">
    <name type="scientific">Methylocella silvestris (strain DSM 15510 / CIP 108128 / LMG 27833 / NCIMB 13906 / BL2)</name>
    <dbReference type="NCBI Taxonomy" id="395965"/>
    <lineage>
        <taxon>Bacteria</taxon>
        <taxon>Pseudomonadati</taxon>
        <taxon>Pseudomonadota</taxon>
        <taxon>Alphaproteobacteria</taxon>
        <taxon>Hyphomicrobiales</taxon>
        <taxon>Beijerinckiaceae</taxon>
        <taxon>Methylocella</taxon>
    </lineage>
</organism>
<dbReference type="Proteomes" id="UP000002257">
    <property type="component" value="Chromosome"/>
</dbReference>
<protein>
    <recommendedName>
        <fullName evidence="8">Abasic site processing protein</fullName>
        <ecNumber evidence="8">3.4.-.-</ecNumber>
    </recommendedName>
</protein>
<dbReference type="GO" id="GO:0008233">
    <property type="term" value="F:peptidase activity"/>
    <property type="evidence" value="ECO:0007669"/>
    <property type="project" value="UniProtKB-KW"/>
</dbReference>
<proteinExistence type="inferred from homology"/>
<keyword evidence="11" id="KW-1185">Reference proteome</keyword>